<dbReference type="Pfam" id="PF01625">
    <property type="entry name" value="PMSR"/>
    <property type="match status" value="1"/>
</dbReference>
<feature type="domain" description="Peptide methionine sulphoxide reductase MsrA" evidence="5">
    <location>
        <begin position="7"/>
        <end position="157"/>
    </location>
</feature>
<dbReference type="PANTHER" id="PTHR43774:SF1">
    <property type="entry name" value="PEPTIDE METHIONINE SULFOXIDE REDUCTASE MSRA 2"/>
    <property type="match status" value="1"/>
</dbReference>
<dbReference type="RefSeq" id="WP_014165239.1">
    <property type="nucleotide sequence ID" value="NZ_CP010992.1"/>
</dbReference>
<dbReference type="EC" id="1.8.4.11" evidence="4"/>
<dbReference type="NCBIfam" id="TIGR00401">
    <property type="entry name" value="msrA"/>
    <property type="match status" value="1"/>
</dbReference>
<name>A0AAI8CH05_9FLAO</name>
<protein>
    <recommendedName>
        <fullName evidence="4">Peptide methionine sulfoxide reductase MsrA</fullName>
        <shortName evidence="4">Protein-methionine-S-oxide reductase</shortName>
        <ecNumber evidence="4">1.8.4.11</ecNumber>
    </recommendedName>
    <alternativeName>
        <fullName evidence="4">Peptide-methionine (S)-S-oxide reductase</fullName>
        <shortName evidence="4">Peptide Met(O) reductase</shortName>
    </alternativeName>
</protein>
<dbReference type="InterPro" id="IPR036509">
    <property type="entry name" value="Met_Sox_Rdtase_MsrA_sf"/>
</dbReference>
<organism evidence="6 7">
    <name type="scientific">Flavobacterium columnare</name>
    <dbReference type="NCBI Taxonomy" id="996"/>
    <lineage>
        <taxon>Bacteria</taxon>
        <taxon>Pseudomonadati</taxon>
        <taxon>Bacteroidota</taxon>
        <taxon>Flavobacteriia</taxon>
        <taxon>Flavobacteriales</taxon>
        <taxon>Flavobacteriaceae</taxon>
        <taxon>Flavobacterium</taxon>
    </lineage>
</organism>
<proteinExistence type="inferred from homology"/>
<dbReference type="GeneID" id="60759499"/>
<comment type="catalytic activity">
    <reaction evidence="3 4">
        <text>[thioredoxin]-disulfide + L-methionine + H2O = L-methionine (S)-S-oxide + [thioredoxin]-dithiol</text>
        <dbReference type="Rhea" id="RHEA:19993"/>
        <dbReference type="Rhea" id="RHEA-COMP:10698"/>
        <dbReference type="Rhea" id="RHEA-COMP:10700"/>
        <dbReference type="ChEBI" id="CHEBI:15377"/>
        <dbReference type="ChEBI" id="CHEBI:29950"/>
        <dbReference type="ChEBI" id="CHEBI:50058"/>
        <dbReference type="ChEBI" id="CHEBI:57844"/>
        <dbReference type="ChEBI" id="CHEBI:58772"/>
        <dbReference type="EC" id="1.8.4.11"/>
    </reaction>
</comment>
<dbReference type="EMBL" id="CP010992">
    <property type="protein sequence ID" value="AMO19808.1"/>
    <property type="molecule type" value="Genomic_DNA"/>
</dbReference>
<keyword evidence="1 4" id="KW-0560">Oxidoreductase</keyword>
<sequence length="179" mass="20459">MEKTEIATFGGGCFWCIEAIVQRLKGVERVVSGYTGGKTKNPTYKEVCNGDTDHAEVIQVTFNTLFLSYAELLGVFMTNHNPTTLNYQGADYGTQYRSVIFYHNEEQKLLAQEVIEQLNPVFENKIVTKLAPLDIFYPAEDYHQDYYNKNTNQGYCEVVISPKIAKLKEKYADKLKENT</sequence>
<reference evidence="6 7" key="2">
    <citation type="submission" date="2019-05" db="EMBL/GenBank/DDBJ databases">
        <authorList>
            <person name="Ravantti J.J."/>
        </authorList>
    </citation>
    <scope>NUCLEOTIDE SEQUENCE [LARGE SCALE GENOMIC DNA]</scope>
    <source>
        <strain evidence="6 7">B185</strain>
    </source>
</reference>
<dbReference type="AlphaFoldDB" id="A0AAI8CH05"/>
<dbReference type="InterPro" id="IPR002569">
    <property type="entry name" value="Met_Sox_Rdtase_MsrA_dom"/>
</dbReference>
<feature type="active site" evidence="4">
    <location>
        <position position="13"/>
    </location>
</feature>
<comment type="similarity">
    <text evidence="4">Belongs to the MsrA Met sulfoxide reductase family.</text>
</comment>
<comment type="catalytic activity">
    <reaction evidence="2 4">
        <text>L-methionyl-[protein] + [thioredoxin]-disulfide + H2O = L-methionyl-(S)-S-oxide-[protein] + [thioredoxin]-dithiol</text>
        <dbReference type="Rhea" id="RHEA:14217"/>
        <dbReference type="Rhea" id="RHEA-COMP:10698"/>
        <dbReference type="Rhea" id="RHEA-COMP:10700"/>
        <dbReference type="Rhea" id="RHEA-COMP:12313"/>
        <dbReference type="Rhea" id="RHEA-COMP:12315"/>
        <dbReference type="ChEBI" id="CHEBI:15377"/>
        <dbReference type="ChEBI" id="CHEBI:16044"/>
        <dbReference type="ChEBI" id="CHEBI:29950"/>
        <dbReference type="ChEBI" id="CHEBI:44120"/>
        <dbReference type="ChEBI" id="CHEBI:50058"/>
        <dbReference type="EC" id="1.8.4.11"/>
    </reaction>
</comment>
<evidence type="ECO:0000256" key="2">
    <source>
        <dbReference type="ARBA" id="ARBA00047806"/>
    </source>
</evidence>
<dbReference type="SUPFAM" id="SSF55068">
    <property type="entry name" value="Peptide methionine sulfoxide reductase"/>
    <property type="match status" value="1"/>
</dbReference>
<evidence type="ECO:0000256" key="1">
    <source>
        <dbReference type="ARBA" id="ARBA00023002"/>
    </source>
</evidence>
<dbReference type="PANTHER" id="PTHR43774">
    <property type="entry name" value="PEPTIDE METHIONINE SULFOXIDE REDUCTASE"/>
    <property type="match status" value="1"/>
</dbReference>
<evidence type="ECO:0000313" key="7">
    <source>
        <dbReference type="Proteomes" id="UP000304840"/>
    </source>
</evidence>
<evidence type="ECO:0000313" key="6">
    <source>
        <dbReference type="EMBL" id="AMO19808.1"/>
    </source>
</evidence>
<evidence type="ECO:0000256" key="4">
    <source>
        <dbReference type="HAMAP-Rule" id="MF_01401"/>
    </source>
</evidence>
<dbReference type="GO" id="GO:0008113">
    <property type="term" value="F:peptide-methionine (S)-S-oxide reductase activity"/>
    <property type="evidence" value="ECO:0007669"/>
    <property type="project" value="UniProtKB-UniRule"/>
</dbReference>
<dbReference type="Gene3D" id="3.30.1060.10">
    <property type="entry name" value="Peptide methionine sulphoxide reductase MsrA"/>
    <property type="match status" value="1"/>
</dbReference>
<comment type="function">
    <text evidence="4">Has an important function as a repair enzyme for proteins that have been inactivated by oxidation. Catalyzes the reversible oxidation-reduction of methionine sulfoxide in proteins to methionine.</text>
</comment>
<accession>A0AAI8CH05</accession>
<evidence type="ECO:0000259" key="5">
    <source>
        <dbReference type="Pfam" id="PF01625"/>
    </source>
</evidence>
<evidence type="ECO:0000256" key="3">
    <source>
        <dbReference type="ARBA" id="ARBA00048782"/>
    </source>
</evidence>
<dbReference type="HAMAP" id="MF_01401">
    <property type="entry name" value="MsrA"/>
    <property type="match status" value="1"/>
</dbReference>
<dbReference type="Proteomes" id="UP000304840">
    <property type="component" value="Chromosome"/>
</dbReference>
<gene>
    <name evidence="4 6" type="primary">msrA</name>
    <name evidence="6" type="ORF">UN65_05085</name>
</gene>
<reference evidence="7" key="1">
    <citation type="submission" date="2016-03" db="EMBL/GenBank/DDBJ databases">
        <title>Flavobacterium columnare strain B185, complete genome.</title>
        <authorList>
            <person name="Sundberg L.-R."/>
            <person name="Papponen P."/>
            <person name="Laanto E."/>
        </authorList>
    </citation>
    <scope>NUCLEOTIDE SEQUENCE [LARGE SCALE GENOMIC DNA]</scope>
    <source>
        <strain evidence="7">B185</strain>
    </source>
</reference>